<accession>A0A4Q7W1B3</accession>
<comment type="caution">
    <text evidence="5">The sequence shown here is derived from an EMBL/GenBank/DDBJ whole genome shotgun (WGS) entry which is preliminary data.</text>
</comment>
<proteinExistence type="predicted"/>
<dbReference type="AlphaFoldDB" id="A0A4Q7W1B3"/>
<name>A0A4Q7W1B3_9BURK</name>
<evidence type="ECO:0000313" key="6">
    <source>
        <dbReference type="Proteomes" id="UP000293671"/>
    </source>
</evidence>
<gene>
    <name evidence="5" type="ORF">EV670_1085</name>
</gene>
<evidence type="ECO:0000259" key="4">
    <source>
        <dbReference type="Pfam" id="PF13511"/>
    </source>
</evidence>
<dbReference type="Pfam" id="PF13511">
    <property type="entry name" value="DUF4124"/>
    <property type="match status" value="1"/>
</dbReference>
<feature type="domain" description="DUF4124" evidence="4">
    <location>
        <begin position="13"/>
        <end position="57"/>
    </location>
</feature>
<feature type="signal peptide" evidence="2">
    <location>
        <begin position="1"/>
        <end position="20"/>
    </location>
</feature>
<dbReference type="EMBL" id="SHKP01000004">
    <property type="protein sequence ID" value="RZU03052.1"/>
    <property type="molecule type" value="Genomic_DNA"/>
</dbReference>
<sequence length="206" mass="21425">MKPRILALVAGTLLGSAAMAQQYKVTGPDGRVTYTDRPPVTQNARVQPLNASGGPAPQSALPAVLRDAASRYPVALYTAADCTACDMARNYLKQRGIPFTETTVTTAEDSAAFRQRFSGSSSVPLLTVGAQRLESFNQQAWSGYLDAAGYPKTSALPVGYVASAAAPMVPLPADPAKSAGVPTLPQAATAQREESPAPGTPPGFKF</sequence>
<feature type="region of interest" description="Disordered" evidence="1">
    <location>
        <begin position="173"/>
        <end position="206"/>
    </location>
</feature>
<organism evidence="5 6">
    <name type="scientific">Rivibacter subsaxonicus</name>
    <dbReference type="NCBI Taxonomy" id="457575"/>
    <lineage>
        <taxon>Bacteria</taxon>
        <taxon>Pseudomonadati</taxon>
        <taxon>Pseudomonadota</taxon>
        <taxon>Betaproteobacteria</taxon>
        <taxon>Burkholderiales</taxon>
        <taxon>Rivibacter</taxon>
    </lineage>
</organism>
<dbReference type="RefSeq" id="WP_165393247.1">
    <property type="nucleotide sequence ID" value="NZ_SHKP01000004.1"/>
</dbReference>
<dbReference type="Pfam" id="PF00462">
    <property type="entry name" value="Glutaredoxin"/>
    <property type="match status" value="1"/>
</dbReference>
<dbReference type="Proteomes" id="UP000293671">
    <property type="component" value="Unassembled WGS sequence"/>
</dbReference>
<evidence type="ECO:0000313" key="5">
    <source>
        <dbReference type="EMBL" id="RZU03052.1"/>
    </source>
</evidence>
<dbReference type="PROSITE" id="PS51354">
    <property type="entry name" value="GLUTAREDOXIN_2"/>
    <property type="match status" value="1"/>
</dbReference>
<feature type="chain" id="PRO_5020573263" evidence="2">
    <location>
        <begin position="21"/>
        <end position="206"/>
    </location>
</feature>
<protein>
    <submittedName>
        <fullName evidence="5">Glutaredoxin</fullName>
    </submittedName>
</protein>
<dbReference type="SUPFAM" id="SSF52833">
    <property type="entry name" value="Thioredoxin-like"/>
    <property type="match status" value="1"/>
</dbReference>
<dbReference type="InterPro" id="IPR002109">
    <property type="entry name" value="Glutaredoxin"/>
</dbReference>
<reference evidence="5 6" key="1">
    <citation type="submission" date="2019-02" db="EMBL/GenBank/DDBJ databases">
        <title>Genomic Encyclopedia of Type Strains, Phase IV (KMG-IV): sequencing the most valuable type-strain genomes for metagenomic binning, comparative biology and taxonomic classification.</title>
        <authorList>
            <person name="Goeker M."/>
        </authorList>
    </citation>
    <scope>NUCLEOTIDE SEQUENCE [LARGE SCALE GENOMIC DNA]</scope>
    <source>
        <strain evidence="5 6">DSM 19570</strain>
    </source>
</reference>
<feature type="domain" description="Glutaredoxin" evidence="3">
    <location>
        <begin position="74"/>
        <end position="130"/>
    </location>
</feature>
<dbReference type="InterPro" id="IPR036249">
    <property type="entry name" value="Thioredoxin-like_sf"/>
</dbReference>
<evidence type="ECO:0000256" key="1">
    <source>
        <dbReference type="SAM" id="MobiDB-lite"/>
    </source>
</evidence>
<keyword evidence="6" id="KW-1185">Reference proteome</keyword>
<evidence type="ECO:0000259" key="3">
    <source>
        <dbReference type="Pfam" id="PF00462"/>
    </source>
</evidence>
<dbReference type="InterPro" id="IPR025392">
    <property type="entry name" value="DUF4124"/>
</dbReference>
<evidence type="ECO:0000256" key="2">
    <source>
        <dbReference type="SAM" id="SignalP"/>
    </source>
</evidence>
<dbReference type="CDD" id="cd02976">
    <property type="entry name" value="NrdH"/>
    <property type="match status" value="1"/>
</dbReference>
<keyword evidence="2" id="KW-0732">Signal</keyword>
<dbReference type="Gene3D" id="3.40.30.10">
    <property type="entry name" value="Glutaredoxin"/>
    <property type="match status" value="1"/>
</dbReference>